<dbReference type="Gene3D" id="3.30.70.270">
    <property type="match status" value="2"/>
</dbReference>
<evidence type="ECO:0000259" key="2">
    <source>
        <dbReference type="Pfam" id="PF00078"/>
    </source>
</evidence>
<dbReference type="FunFam" id="3.30.70.270:FF:000020">
    <property type="entry name" value="Transposon Tf2-6 polyprotein-like Protein"/>
    <property type="match status" value="1"/>
</dbReference>
<name>A0AAV8S901_9ROSI</name>
<dbReference type="Gene3D" id="3.10.10.10">
    <property type="entry name" value="HIV Type 1 Reverse Transcriptase, subunit A, domain 1"/>
    <property type="match status" value="1"/>
</dbReference>
<evidence type="ECO:0000313" key="3">
    <source>
        <dbReference type="EMBL" id="KAJ8748520.1"/>
    </source>
</evidence>
<keyword evidence="4" id="KW-1185">Reference proteome</keyword>
<dbReference type="InterPro" id="IPR043502">
    <property type="entry name" value="DNA/RNA_pol_sf"/>
</dbReference>
<sequence length="614" mass="70301">MEKEEEEKPREDKEKQPRERPYPPPPFPQRLAKQKHEKGFKKFMDVFKKLTINIPFAEALENMPSYAKFMKDVLSKKRRLGDHETVALTEECSAILQKKLPPKLKDLGSFTIPSDFIVCDIEEDVEVPIILGRPFLATGRVLIDVEKGELTMRVNGEEEILNDSTMNALTDDPLIATLTTFNDFDEEEILEYINLLDAGSSLRPFRQVIEPLNNSKDEVAKPSIEVPPELELKQLPHHLKYAYLGENSTLPVLVSTELTNVQEEKLLRVLKGHKRVISWTLADIKGINLLFCQHKIILEEEFKPSVQPQRRLNPNMKEVVKKEIVKWLDAGIIYPISDSSWVSPVQCVPKKGGMTVVTNEKNELIPTRTITGWRICMDYRKLNKATKKDHFPLPFIDQMLDRLAGKVYYCFLDGYAGYNQVPIVVKDQEKTTFTCPYGTFAFRRMPFGLCNAPATFQRCMMAIFSDMVENGLEVFMDDFSVHGDSFDMCLENLTKVLERCEETNLVLNCEKCYFMIQEGIVLGHKVSSKGLEVNQAKIETIEKLPPPTSVKGIQSFLGHAGFYRHFIKDFSKISKPLCNLLEKDFPFKFDENCMLAFQVLKEKLVSSPIIIAPD</sequence>
<dbReference type="AlphaFoldDB" id="A0AAV8S901"/>
<dbReference type="PANTHER" id="PTHR24559">
    <property type="entry name" value="TRANSPOSON TY3-I GAG-POL POLYPROTEIN"/>
    <property type="match status" value="1"/>
</dbReference>
<evidence type="ECO:0000256" key="1">
    <source>
        <dbReference type="SAM" id="MobiDB-lite"/>
    </source>
</evidence>
<dbReference type="Pfam" id="PF00078">
    <property type="entry name" value="RVT_1"/>
    <property type="match status" value="1"/>
</dbReference>
<gene>
    <name evidence="3" type="ORF">K2173_003419</name>
</gene>
<dbReference type="SUPFAM" id="SSF56672">
    <property type="entry name" value="DNA/RNA polymerases"/>
    <property type="match status" value="1"/>
</dbReference>
<feature type="region of interest" description="Disordered" evidence="1">
    <location>
        <begin position="1"/>
        <end position="34"/>
    </location>
</feature>
<dbReference type="PANTHER" id="PTHR24559:SF444">
    <property type="entry name" value="REVERSE TRANSCRIPTASE DOMAIN-CONTAINING PROTEIN"/>
    <property type="match status" value="1"/>
</dbReference>
<proteinExistence type="predicted"/>
<dbReference type="InterPro" id="IPR000477">
    <property type="entry name" value="RT_dom"/>
</dbReference>
<dbReference type="InterPro" id="IPR043128">
    <property type="entry name" value="Rev_trsase/Diguanyl_cyclase"/>
</dbReference>
<reference evidence="3 4" key="1">
    <citation type="submission" date="2021-09" db="EMBL/GenBank/DDBJ databases">
        <title>Genomic insights and catalytic innovation underlie evolution of tropane alkaloids biosynthesis.</title>
        <authorList>
            <person name="Wang Y.-J."/>
            <person name="Tian T."/>
            <person name="Huang J.-P."/>
            <person name="Huang S.-X."/>
        </authorList>
    </citation>
    <scope>NUCLEOTIDE SEQUENCE [LARGE SCALE GENOMIC DNA]</scope>
    <source>
        <strain evidence="3">KIB-2018</strain>
        <tissue evidence="3">Leaf</tissue>
    </source>
</reference>
<dbReference type="Proteomes" id="UP001159364">
    <property type="component" value="Linkage Group LG12"/>
</dbReference>
<dbReference type="InterPro" id="IPR053134">
    <property type="entry name" value="RNA-dir_DNA_polymerase"/>
</dbReference>
<accession>A0AAV8S901</accession>
<feature type="compositionally biased region" description="Basic and acidic residues" evidence="1">
    <location>
        <begin position="1"/>
        <end position="21"/>
    </location>
</feature>
<dbReference type="CDD" id="cd01647">
    <property type="entry name" value="RT_LTR"/>
    <property type="match status" value="1"/>
</dbReference>
<protein>
    <recommendedName>
        <fullName evidence="2">Reverse transcriptase domain-containing protein</fullName>
    </recommendedName>
</protein>
<dbReference type="Gene3D" id="2.40.70.10">
    <property type="entry name" value="Acid Proteases"/>
    <property type="match status" value="1"/>
</dbReference>
<comment type="caution">
    <text evidence="3">The sequence shown here is derived from an EMBL/GenBank/DDBJ whole genome shotgun (WGS) entry which is preliminary data.</text>
</comment>
<dbReference type="InterPro" id="IPR021109">
    <property type="entry name" value="Peptidase_aspartic_dom_sf"/>
</dbReference>
<evidence type="ECO:0000313" key="4">
    <source>
        <dbReference type="Proteomes" id="UP001159364"/>
    </source>
</evidence>
<feature type="domain" description="Reverse transcriptase" evidence="2">
    <location>
        <begin position="370"/>
        <end position="525"/>
    </location>
</feature>
<dbReference type="EMBL" id="JAIWQS010000012">
    <property type="protein sequence ID" value="KAJ8748520.1"/>
    <property type="molecule type" value="Genomic_DNA"/>
</dbReference>
<organism evidence="3 4">
    <name type="scientific">Erythroxylum novogranatense</name>
    <dbReference type="NCBI Taxonomy" id="1862640"/>
    <lineage>
        <taxon>Eukaryota</taxon>
        <taxon>Viridiplantae</taxon>
        <taxon>Streptophyta</taxon>
        <taxon>Embryophyta</taxon>
        <taxon>Tracheophyta</taxon>
        <taxon>Spermatophyta</taxon>
        <taxon>Magnoliopsida</taxon>
        <taxon>eudicotyledons</taxon>
        <taxon>Gunneridae</taxon>
        <taxon>Pentapetalae</taxon>
        <taxon>rosids</taxon>
        <taxon>fabids</taxon>
        <taxon>Malpighiales</taxon>
        <taxon>Erythroxylaceae</taxon>
        <taxon>Erythroxylum</taxon>
    </lineage>
</organism>